<dbReference type="AlphaFoldDB" id="A0AAW1RQB7"/>
<feature type="signal peptide" evidence="1">
    <location>
        <begin position="1"/>
        <end position="28"/>
    </location>
</feature>
<evidence type="ECO:0000313" key="2">
    <source>
        <dbReference type="EMBL" id="KAK9835869.1"/>
    </source>
</evidence>
<comment type="caution">
    <text evidence="2">The sequence shown here is derived from an EMBL/GenBank/DDBJ whole genome shotgun (WGS) entry which is preliminary data.</text>
</comment>
<keyword evidence="1" id="KW-0732">Signal</keyword>
<sequence length="317" mass="32543">MRGGQIHWPCCAVLAVAAALILPAAVQAETDTADARKVDRSLIQLSAVHTWGSSPPAAAPANAQEALPQVNAVTAIITISGPNVWPFTRSKASDFIQALSDAMRPHVPIFAGCPDVIITSAIQATVMPDTTRRLLAASTAAAVGVIVNGHSSEIASTVASNLTTAISGGTFKTKLNTLAAGYSIDSSYITSGPTVQATSESFGCTYGTVAGMCAGGKPAAPQAMTPTGPQAFWHDRQKAEAGDAQLKANASNAKSLNLTAGTGGSMIPGLGSQRMNSKLGSMRLSNANEQKAPVKFAQTRGSGFIEVPEERGPEEKV</sequence>
<feature type="chain" id="PRO_5043822430" evidence="1">
    <location>
        <begin position="29"/>
        <end position="317"/>
    </location>
</feature>
<protein>
    <submittedName>
        <fullName evidence="2">Uncharacterized protein</fullName>
    </submittedName>
</protein>
<keyword evidence="3" id="KW-1185">Reference proteome</keyword>
<evidence type="ECO:0000313" key="3">
    <source>
        <dbReference type="Proteomes" id="UP001438707"/>
    </source>
</evidence>
<proteinExistence type="predicted"/>
<gene>
    <name evidence="2" type="ORF">WJX74_009859</name>
</gene>
<evidence type="ECO:0000256" key="1">
    <source>
        <dbReference type="SAM" id="SignalP"/>
    </source>
</evidence>
<accession>A0AAW1RQB7</accession>
<dbReference type="EMBL" id="JALJOS010000008">
    <property type="protein sequence ID" value="KAK9835869.1"/>
    <property type="molecule type" value="Genomic_DNA"/>
</dbReference>
<reference evidence="2 3" key="1">
    <citation type="journal article" date="2024" name="Nat. Commun.">
        <title>Phylogenomics reveals the evolutionary origins of lichenization in chlorophyte algae.</title>
        <authorList>
            <person name="Puginier C."/>
            <person name="Libourel C."/>
            <person name="Otte J."/>
            <person name="Skaloud P."/>
            <person name="Haon M."/>
            <person name="Grisel S."/>
            <person name="Petersen M."/>
            <person name="Berrin J.G."/>
            <person name="Delaux P.M."/>
            <person name="Dal Grande F."/>
            <person name="Keller J."/>
        </authorList>
    </citation>
    <scope>NUCLEOTIDE SEQUENCE [LARGE SCALE GENOMIC DNA]</scope>
    <source>
        <strain evidence="2 3">SAG 2145</strain>
    </source>
</reference>
<organism evidence="2 3">
    <name type="scientific">Apatococcus lobatus</name>
    <dbReference type="NCBI Taxonomy" id="904363"/>
    <lineage>
        <taxon>Eukaryota</taxon>
        <taxon>Viridiplantae</taxon>
        <taxon>Chlorophyta</taxon>
        <taxon>core chlorophytes</taxon>
        <taxon>Trebouxiophyceae</taxon>
        <taxon>Chlorellales</taxon>
        <taxon>Chlorellaceae</taxon>
        <taxon>Apatococcus</taxon>
    </lineage>
</organism>
<dbReference type="Proteomes" id="UP001438707">
    <property type="component" value="Unassembled WGS sequence"/>
</dbReference>
<name>A0AAW1RQB7_9CHLO</name>